<evidence type="ECO:0000256" key="2">
    <source>
        <dbReference type="ARBA" id="ARBA00001911"/>
    </source>
</evidence>
<name>A0A067P674_PLEO1</name>
<dbReference type="AlphaFoldDB" id="A0A067P674"/>
<evidence type="ECO:0000256" key="8">
    <source>
        <dbReference type="ARBA" id="ARBA00037676"/>
    </source>
</evidence>
<dbReference type="Pfam" id="PF01370">
    <property type="entry name" value="Epimerase"/>
    <property type="match status" value="1"/>
</dbReference>
<dbReference type="NCBIfam" id="TIGR01179">
    <property type="entry name" value="galE"/>
    <property type="match status" value="1"/>
</dbReference>
<dbReference type="Pfam" id="PF11957">
    <property type="entry name" value="efThoc1"/>
    <property type="match status" value="1"/>
</dbReference>
<comment type="function">
    <text evidence="8">Mutarotase converts alpha-aldose to the beta-anomer. It is active on D-glucose, L-arabinose, D-xylose, D-galactose, maltose and lactose.</text>
</comment>
<comment type="pathway">
    <text evidence="4">Carbohydrate metabolism; hexose metabolism.</text>
</comment>
<comment type="catalytic activity">
    <reaction evidence="1">
        <text>UDP-alpha-D-glucose = UDP-alpha-D-galactose</text>
        <dbReference type="Rhea" id="RHEA:22168"/>
        <dbReference type="ChEBI" id="CHEBI:58885"/>
        <dbReference type="ChEBI" id="CHEBI:66914"/>
        <dbReference type="EC" id="5.1.3.2"/>
    </reaction>
</comment>
<comment type="pathway">
    <text evidence="3">Carbohydrate metabolism; galactose metabolism.</text>
</comment>
<keyword evidence="6" id="KW-0299">Galactose metabolism</keyword>
<feature type="region of interest" description="Disordered" evidence="11">
    <location>
        <begin position="542"/>
        <end position="629"/>
    </location>
</feature>
<evidence type="ECO:0000256" key="6">
    <source>
        <dbReference type="ARBA" id="ARBA00023144"/>
    </source>
</evidence>
<evidence type="ECO:0000256" key="11">
    <source>
        <dbReference type="SAM" id="MobiDB-lite"/>
    </source>
</evidence>
<reference evidence="14" key="1">
    <citation type="journal article" date="2014" name="Proc. Natl. Acad. Sci. U.S.A.">
        <title>Extensive sampling of basidiomycete genomes demonstrates inadequacy of the white-rot/brown-rot paradigm for wood decay fungi.</title>
        <authorList>
            <person name="Riley R."/>
            <person name="Salamov A.A."/>
            <person name="Brown D.W."/>
            <person name="Nagy L.G."/>
            <person name="Floudas D."/>
            <person name="Held B.W."/>
            <person name="Levasseur A."/>
            <person name="Lombard V."/>
            <person name="Morin E."/>
            <person name="Otillar R."/>
            <person name="Lindquist E.A."/>
            <person name="Sun H."/>
            <person name="LaButti K.M."/>
            <person name="Schmutz J."/>
            <person name="Jabbour D."/>
            <person name="Luo H."/>
            <person name="Baker S.E."/>
            <person name="Pisabarro A.G."/>
            <person name="Walton J.D."/>
            <person name="Blanchette R.A."/>
            <person name="Henrissat B."/>
            <person name="Martin F."/>
            <person name="Cullen D."/>
            <person name="Hibbett D.S."/>
            <person name="Grigoriev I.V."/>
        </authorList>
    </citation>
    <scope>NUCLEOTIDE SEQUENCE [LARGE SCALE GENOMIC DNA]</scope>
    <source>
        <strain evidence="14">PC15</strain>
    </source>
</reference>
<dbReference type="InterPro" id="IPR001509">
    <property type="entry name" value="Epimerase_deHydtase"/>
</dbReference>
<evidence type="ECO:0000256" key="10">
    <source>
        <dbReference type="ARBA" id="ARBA00038238"/>
    </source>
</evidence>
<organism evidence="13 14">
    <name type="scientific">Pleurotus ostreatus (strain PC15)</name>
    <name type="common">Oyster mushroom</name>
    <dbReference type="NCBI Taxonomy" id="1137138"/>
    <lineage>
        <taxon>Eukaryota</taxon>
        <taxon>Fungi</taxon>
        <taxon>Dikarya</taxon>
        <taxon>Basidiomycota</taxon>
        <taxon>Agaricomycotina</taxon>
        <taxon>Agaricomycetes</taxon>
        <taxon>Agaricomycetidae</taxon>
        <taxon>Agaricales</taxon>
        <taxon>Pleurotineae</taxon>
        <taxon>Pleurotaceae</taxon>
        <taxon>Pleurotus</taxon>
    </lineage>
</organism>
<gene>
    <name evidence="13" type="ORF">PLEOSDRAFT_1102341</name>
</gene>
<keyword evidence="6" id="KW-0119">Carbohydrate metabolism</keyword>
<dbReference type="CDD" id="cd05247">
    <property type="entry name" value="UDP_G4E_1_SDR_e"/>
    <property type="match status" value="1"/>
</dbReference>
<dbReference type="PANTHER" id="PTHR43725">
    <property type="entry name" value="UDP-GLUCOSE 4-EPIMERASE"/>
    <property type="match status" value="1"/>
</dbReference>
<feature type="compositionally biased region" description="Pro residues" evidence="11">
    <location>
        <begin position="609"/>
        <end position="629"/>
    </location>
</feature>
<dbReference type="STRING" id="1137138.A0A067P674"/>
<dbReference type="Gene3D" id="3.40.50.720">
    <property type="entry name" value="NAD(P)-binding Rossmann-like Domain"/>
    <property type="match status" value="1"/>
</dbReference>
<feature type="compositionally biased region" description="Basic and acidic residues" evidence="11">
    <location>
        <begin position="688"/>
        <end position="697"/>
    </location>
</feature>
<dbReference type="Gene3D" id="3.90.25.10">
    <property type="entry name" value="UDP-galactose 4-epimerase, domain 1"/>
    <property type="match status" value="1"/>
</dbReference>
<dbReference type="InterPro" id="IPR036291">
    <property type="entry name" value="NAD(P)-bd_dom_sf"/>
</dbReference>
<protein>
    <recommendedName>
        <fullName evidence="12">NAD-dependent epimerase/dehydratase domain-containing protein</fullName>
    </recommendedName>
</protein>
<feature type="region of interest" description="Disordered" evidence="11">
    <location>
        <begin position="688"/>
        <end position="749"/>
    </location>
</feature>
<feature type="region of interest" description="Disordered" evidence="11">
    <location>
        <begin position="198"/>
        <end position="242"/>
    </location>
</feature>
<dbReference type="GO" id="GO:0005829">
    <property type="term" value="C:cytosol"/>
    <property type="evidence" value="ECO:0007669"/>
    <property type="project" value="TreeGrafter"/>
</dbReference>
<dbReference type="InterPro" id="IPR021861">
    <property type="entry name" value="THO_THOC1"/>
</dbReference>
<dbReference type="GO" id="GO:0006012">
    <property type="term" value="P:galactose metabolic process"/>
    <property type="evidence" value="ECO:0007669"/>
    <property type="project" value="UniProtKB-KW"/>
</dbReference>
<keyword evidence="7" id="KW-0413">Isomerase</keyword>
<evidence type="ECO:0000313" key="14">
    <source>
        <dbReference type="Proteomes" id="UP000027073"/>
    </source>
</evidence>
<dbReference type="OrthoDB" id="9402762at2759"/>
<feature type="compositionally biased region" description="Basic and acidic residues" evidence="11">
    <location>
        <begin position="203"/>
        <end position="242"/>
    </location>
</feature>
<dbReference type="InParanoid" id="A0A067P674"/>
<evidence type="ECO:0000256" key="3">
    <source>
        <dbReference type="ARBA" id="ARBA00004947"/>
    </source>
</evidence>
<evidence type="ECO:0000313" key="13">
    <source>
        <dbReference type="EMBL" id="KDQ31371.1"/>
    </source>
</evidence>
<dbReference type="SUPFAM" id="SSF51735">
    <property type="entry name" value="NAD(P)-binding Rossmann-fold domains"/>
    <property type="match status" value="1"/>
</dbReference>
<feature type="domain" description="NAD-dependent epimerase/dehydratase" evidence="12">
    <location>
        <begin position="769"/>
        <end position="1036"/>
    </location>
</feature>
<dbReference type="EMBL" id="KL198006">
    <property type="protein sequence ID" value="KDQ31371.1"/>
    <property type="molecule type" value="Genomic_DNA"/>
</dbReference>
<keyword evidence="5" id="KW-0520">NAD</keyword>
<comment type="cofactor">
    <cofactor evidence="2">
        <name>NAD(+)</name>
        <dbReference type="ChEBI" id="CHEBI:57540"/>
    </cofactor>
</comment>
<accession>A0A067P674</accession>
<evidence type="ECO:0000256" key="7">
    <source>
        <dbReference type="ARBA" id="ARBA00023235"/>
    </source>
</evidence>
<dbReference type="HOGENOM" id="CLU_284132_0_0_1"/>
<evidence type="ECO:0000256" key="9">
    <source>
        <dbReference type="ARBA" id="ARBA00037955"/>
    </source>
</evidence>
<evidence type="ECO:0000256" key="1">
    <source>
        <dbReference type="ARBA" id="ARBA00000083"/>
    </source>
</evidence>
<comment type="similarity">
    <text evidence="9">In the N-terminal section; belongs to the NAD(P)-dependent epimerase/dehydratase family.</text>
</comment>
<dbReference type="InterPro" id="IPR005886">
    <property type="entry name" value="UDP_G4E"/>
</dbReference>
<feature type="compositionally biased region" description="Low complexity" evidence="11">
    <location>
        <begin position="699"/>
        <end position="713"/>
    </location>
</feature>
<sequence>MSVFKFQADFDALIKSLDSQPATQESLDRLVEKALQDTKGKASPENRKSIWEYLLKNEILNFACKEGQALKAKDLVYYDKLRHRLDLALTFTEHDACDQTFPFVVLADVLETQTIASCSHVFSWLESRSQRLTAGMIPQKGKALYLLRTLNDLLRRLSKMGSNTIFCGRILTFLSTVFPLGERSGVNLRGEYGPTWEAVGEPQKLKDPDTMKVDEPASKADDSTDKMDVDEKKTQPSDSTDKKEGALLVPNFAISYRTSSEFYHTFWSLQLYFSKPPLFANPGVFDDFRDGVNKVLPVIKEATAKERAMMGSRASNQSANKRKRESEHVEEISTSDYFFAKFLTSPELLDLEIADTHFRRQFLFQLLILLNHLLTFTKTTKETWSTSRNRSLHMDFTLGGPEAQWVQETINKAFEELRQTAPNGRAFAETVATILEREKSWVKWKNELCQPFDKEPWSVEIDGRQVGLEEATREERQKLREDPKEWEWALGSEPLTDIWAMGYRELSDLASPFQPGDVKDFVKKIKQEDTRIEMRKKFLARTAERRSAMQKAASPAPPPVITVTEKEDKADGPPGAPSTGSTLHPSLPAKPGSTPAATPTPTTSTAPAPAAPTPVPAPAPVQPSVPAPVQPAPVIVDEQIAKYEENKTRWGWLALRTARDQHLQHFGKIGAGDIELLAQEIEKEKEEREKAAVKDEETAGATAGTGTEEVTAGSPMVGTQTTEEAKPAPEAVSKPPQEPETSKTAKDAEGDVKMRRLSMVEAPSPLKRVLVTGGAGYIGSHVVYALQNTRRFKVISIDNHHNSYPKSLLRVSQLSKSELPEGASAQDVETTEIDAHKCDLTQPEQIRQVFQKYGKGGIWGVIHIAAYKAVGESTEIPLTYYANNVGATVSLLQVMAEFECTRIVYSSSATVYGIPPIIPIPETTRLQAESPYGKTKVMAETIIQDLCQAEPERWRAISLRYFNPAGAHPSGVIGEDPRGRPGNLLPLLAHMAVGRVKEDKLMVFGNDYPTPDGTCVRDYLHVLDLASGHLLALDALAPGSTVFDNCPTPARVKAFNLGKGKGMSVYQIVEAMRKATGFDYKTEVIGRRAGDVPDLTADPALAEKELGFKADKDLDTMCRDLWNWQSKNPQGYGED</sequence>
<dbReference type="VEuPathDB" id="FungiDB:PLEOSDRAFT_1102341"/>
<evidence type="ECO:0000256" key="4">
    <source>
        <dbReference type="ARBA" id="ARBA00005028"/>
    </source>
</evidence>
<feature type="region of interest" description="Disordered" evidence="11">
    <location>
        <begin position="307"/>
        <end position="328"/>
    </location>
</feature>
<dbReference type="GO" id="GO:0003978">
    <property type="term" value="F:UDP-glucose 4-epimerase activity"/>
    <property type="evidence" value="ECO:0007669"/>
    <property type="project" value="UniProtKB-EC"/>
</dbReference>
<evidence type="ECO:0000259" key="12">
    <source>
        <dbReference type="Pfam" id="PF01370"/>
    </source>
</evidence>
<comment type="similarity">
    <text evidence="10">In the C-terminal section; belongs to the aldose epimerase family.</text>
</comment>
<dbReference type="Proteomes" id="UP000027073">
    <property type="component" value="Unassembled WGS sequence"/>
</dbReference>
<feature type="compositionally biased region" description="Basic and acidic residues" evidence="11">
    <location>
        <begin position="740"/>
        <end position="749"/>
    </location>
</feature>
<feature type="compositionally biased region" description="Low complexity" evidence="11">
    <location>
        <begin position="594"/>
        <end position="608"/>
    </location>
</feature>
<dbReference type="PANTHER" id="PTHR43725:SF47">
    <property type="entry name" value="UDP-GLUCOSE 4-EPIMERASE"/>
    <property type="match status" value="1"/>
</dbReference>
<proteinExistence type="inferred from homology"/>
<evidence type="ECO:0000256" key="5">
    <source>
        <dbReference type="ARBA" id="ARBA00023027"/>
    </source>
</evidence>